<dbReference type="Proteomes" id="UP000272942">
    <property type="component" value="Unassembled WGS sequence"/>
</dbReference>
<organism evidence="3">
    <name type="scientific">Echinostoma caproni</name>
    <dbReference type="NCBI Taxonomy" id="27848"/>
    <lineage>
        <taxon>Eukaryota</taxon>
        <taxon>Metazoa</taxon>
        <taxon>Spiralia</taxon>
        <taxon>Lophotrochozoa</taxon>
        <taxon>Platyhelminthes</taxon>
        <taxon>Trematoda</taxon>
        <taxon>Digenea</taxon>
        <taxon>Plagiorchiida</taxon>
        <taxon>Echinostomata</taxon>
        <taxon>Echinostomatoidea</taxon>
        <taxon>Echinostomatidae</taxon>
        <taxon>Echinostoma</taxon>
    </lineage>
</organism>
<dbReference type="GO" id="GO:0031012">
    <property type="term" value="C:extracellular matrix"/>
    <property type="evidence" value="ECO:0007669"/>
    <property type="project" value="TreeGrafter"/>
</dbReference>
<name>A0A183B2B7_9TREM</name>
<evidence type="ECO:0000313" key="3">
    <source>
        <dbReference type="WBParaSite" id="ECPE_0001339101-mRNA-1"/>
    </source>
</evidence>
<dbReference type="WBParaSite" id="ECPE_0001339101-mRNA-1">
    <property type="protein sequence ID" value="ECPE_0001339101-mRNA-1"/>
    <property type="gene ID" value="ECPE_0001339101"/>
</dbReference>
<protein>
    <submittedName>
        <fullName evidence="3">Reverse transcriptase domain-containing protein</fullName>
    </submittedName>
</protein>
<proteinExistence type="predicted"/>
<dbReference type="EMBL" id="UZAN01054877">
    <property type="protein sequence ID" value="VDP90625.1"/>
    <property type="molecule type" value="Genomic_DNA"/>
</dbReference>
<keyword evidence="2" id="KW-1185">Reference proteome</keyword>
<reference evidence="3" key="1">
    <citation type="submission" date="2016-06" db="UniProtKB">
        <authorList>
            <consortium name="WormBaseParasite"/>
        </authorList>
    </citation>
    <scope>IDENTIFICATION</scope>
</reference>
<sequence>MHSTVDIPSLELNDALTKTDGDKSEAFAQHNASVYATDTPPSPNCRALSLCCLGKPSRQTSHINAAALQEAAEYVDWVPLSPEPTLEERWFVIKANKNTKEGVGTLEITEGLMATTDHKKANAFLTFFKENYRPPTAEQTVDCNLARTRERFTEFTVSENDVFRELNTLNRHKAAGPDGLHPAVIQPLGNALEGPMTKLFKESIGACRLPEDWETATVVTIHKSGPGHTFATIGR</sequence>
<gene>
    <name evidence="1" type="ORF">ECPE_LOCUS13353</name>
</gene>
<dbReference type="GO" id="GO:0061343">
    <property type="term" value="P:cell adhesion involved in heart morphogenesis"/>
    <property type="evidence" value="ECO:0007669"/>
    <property type="project" value="TreeGrafter"/>
</dbReference>
<dbReference type="PANTHER" id="PTHR33395">
    <property type="entry name" value="TRANSCRIPTASE, PUTATIVE-RELATED-RELATED"/>
    <property type="match status" value="1"/>
</dbReference>
<dbReference type="OrthoDB" id="6243574at2759"/>
<accession>A0A183B2B7</accession>
<dbReference type="GO" id="GO:0007508">
    <property type="term" value="P:larval heart development"/>
    <property type="evidence" value="ECO:0007669"/>
    <property type="project" value="TreeGrafter"/>
</dbReference>
<reference evidence="1 2" key="2">
    <citation type="submission" date="2018-11" db="EMBL/GenBank/DDBJ databases">
        <authorList>
            <consortium name="Pathogen Informatics"/>
        </authorList>
    </citation>
    <scope>NUCLEOTIDE SEQUENCE [LARGE SCALE GENOMIC DNA]</scope>
    <source>
        <strain evidence="1 2">Egypt</strain>
    </source>
</reference>
<dbReference type="AlphaFoldDB" id="A0A183B2B7"/>
<evidence type="ECO:0000313" key="1">
    <source>
        <dbReference type="EMBL" id="VDP90625.1"/>
    </source>
</evidence>
<evidence type="ECO:0000313" key="2">
    <source>
        <dbReference type="Proteomes" id="UP000272942"/>
    </source>
</evidence>
<dbReference type="PANTHER" id="PTHR33395:SF22">
    <property type="entry name" value="REVERSE TRANSCRIPTASE DOMAIN-CONTAINING PROTEIN"/>
    <property type="match status" value="1"/>
</dbReference>